<accession>A0ABW6S900</accession>
<dbReference type="Proteomes" id="UP001601992">
    <property type="component" value="Unassembled WGS sequence"/>
</dbReference>
<dbReference type="Pfam" id="PF12172">
    <property type="entry name" value="zf-ChsH2"/>
    <property type="match status" value="1"/>
</dbReference>
<protein>
    <submittedName>
        <fullName evidence="4">OB-fold domain-containing protein</fullName>
    </submittedName>
</protein>
<dbReference type="InterPro" id="IPR012340">
    <property type="entry name" value="NA-bd_OB-fold"/>
</dbReference>
<proteinExistence type="predicted"/>
<reference evidence="4 5" key="1">
    <citation type="submission" date="2024-10" db="EMBL/GenBank/DDBJ databases">
        <title>The Natural Products Discovery Center: Release of the First 8490 Sequenced Strains for Exploring Actinobacteria Biosynthetic Diversity.</title>
        <authorList>
            <person name="Kalkreuter E."/>
            <person name="Kautsar S.A."/>
            <person name="Yang D."/>
            <person name="Bader C.D."/>
            <person name="Teijaro C.N."/>
            <person name="Fluegel L."/>
            <person name="Davis C.M."/>
            <person name="Simpson J.R."/>
            <person name="Lauterbach L."/>
            <person name="Steele A.D."/>
            <person name="Gui C."/>
            <person name="Meng S."/>
            <person name="Li G."/>
            <person name="Viehrig K."/>
            <person name="Ye F."/>
            <person name="Su P."/>
            <person name="Kiefer A.F."/>
            <person name="Nichols A."/>
            <person name="Cepeda A.J."/>
            <person name="Yan W."/>
            <person name="Fan B."/>
            <person name="Jiang Y."/>
            <person name="Adhikari A."/>
            <person name="Zheng C.-J."/>
            <person name="Schuster L."/>
            <person name="Cowan T.M."/>
            <person name="Smanski M.J."/>
            <person name="Chevrette M.G."/>
            <person name="De Carvalho L.P.S."/>
            <person name="Shen B."/>
        </authorList>
    </citation>
    <scope>NUCLEOTIDE SEQUENCE [LARGE SCALE GENOMIC DNA]</scope>
    <source>
        <strain evidence="4 5">NPDC002593</strain>
    </source>
</reference>
<evidence type="ECO:0000313" key="4">
    <source>
        <dbReference type="EMBL" id="MFF3572770.1"/>
    </source>
</evidence>
<name>A0ABW6S900_9NOCA</name>
<evidence type="ECO:0000313" key="5">
    <source>
        <dbReference type="Proteomes" id="UP001601992"/>
    </source>
</evidence>
<dbReference type="Pfam" id="PF01796">
    <property type="entry name" value="OB_ChsH2_C"/>
    <property type="match status" value="1"/>
</dbReference>
<gene>
    <name evidence="4" type="ORF">ACFYXQ_33870</name>
</gene>
<dbReference type="PANTHER" id="PTHR42870">
    <property type="entry name" value="ACETYL-COA C-ACETYLTRANSFERASE"/>
    <property type="match status" value="1"/>
</dbReference>
<dbReference type="CDD" id="cd00829">
    <property type="entry name" value="SCP-x_thiolase"/>
    <property type="match status" value="1"/>
</dbReference>
<organism evidence="4 5">
    <name type="scientific">Nocardia jiangxiensis</name>
    <dbReference type="NCBI Taxonomy" id="282685"/>
    <lineage>
        <taxon>Bacteria</taxon>
        <taxon>Bacillati</taxon>
        <taxon>Actinomycetota</taxon>
        <taxon>Actinomycetes</taxon>
        <taxon>Mycobacteriales</taxon>
        <taxon>Nocardiaceae</taxon>
        <taxon>Nocardia</taxon>
    </lineage>
</organism>
<sequence>MPEDPTRPLPSVTPETEFYWNSGADGRLRIQQCAACSALIHPPQPVCRYCHGSDMGVRAVSGFGTLIGFTVNHRFAPPGLPPPYVVAQVALEEDSRVRLTTNVVECEPEQLELGIRMEVVFERAGAVWLPMFRPAPPPNPPNPLPADDIRPDAIPALVRPMASAEKFEDKVALTGIGMSCLGRRLMADPLSLTVQACRTAVEDAGLSLADIDGLSTYPGSGALGPFTEGGVTAVESALGIRPTWYNGGGETFGPGGSVIAAMLAVAAGFARHVLSFRTVWESTYAELVRAGRISPSAGITDSWLAPFGAVSAAHILAQTAQRHFHTYGTDRETLGWIALNQRANAAHNPTAIYRDPLSMDDYLSARPITTPFGLYDCDVPCDGSVAVIVSARETAGDLARPPVLVEAVGTQILERLEWDQSTLTHEPQVLGQAAHLWTRTTLRPGDVDVAELYDGFTFNCLSWIEALGFCGIGEAKDFLDQGRNIAREGILPLNTHGGQLSHGRTHGMGLVHEAVTQLRGDGGARQIPDARVAVVTSGGLTPSGVLLLRTDR</sequence>
<dbReference type="PANTHER" id="PTHR42870:SF1">
    <property type="entry name" value="NON-SPECIFIC LIPID-TRANSFER PROTEIN-LIKE 2"/>
    <property type="match status" value="1"/>
</dbReference>
<dbReference type="InterPro" id="IPR016039">
    <property type="entry name" value="Thiolase-like"/>
</dbReference>
<dbReference type="Gene3D" id="6.10.30.10">
    <property type="match status" value="1"/>
</dbReference>
<evidence type="ECO:0000259" key="3">
    <source>
        <dbReference type="Pfam" id="PF22691"/>
    </source>
</evidence>
<dbReference type="SUPFAM" id="SSF50249">
    <property type="entry name" value="Nucleic acid-binding proteins"/>
    <property type="match status" value="1"/>
</dbReference>
<dbReference type="EMBL" id="JBIAQY010000015">
    <property type="protein sequence ID" value="MFF3572770.1"/>
    <property type="molecule type" value="Genomic_DNA"/>
</dbReference>
<dbReference type="InterPro" id="IPR002878">
    <property type="entry name" value="ChsH2_C"/>
</dbReference>
<dbReference type="SUPFAM" id="SSF53901">
    <property type="entry name" value="Thiolase-like"/>
    <property type="match status" value="2"/>
</dbReference>
<evidence type="ECO:0000259" key="2">
    <source>
        <dbReference type="Pfam" id="PF12172"/>
    </source>
</evidence>
<feature type="domain" description="ChsH2 rubredoxin-like zinc ribbon" evidence="2">
    <location>
        <begin position="20"/>
        <end position="55"/>
    </location>
</feature>
<keyword evidence="5" id="KW-1185">Reference proteome</keyword>
<dbReference type="InterPro" id="IPR022002">
    <property type="entry name" value="ChsH2_Znr"/>
</dbReference>
<dbReference type="Gene3D" id="3.40.47.10">
    <property type="match status" value="1"/>
</dbReference>
<dbReference type="InterPro" id="IPR055140">
    <property type="entry name" value="Thiolase_C_2"/>
</dbReference>
<dbReference type="RefSeq" id="WP_040822256.1">
    <property type="nucleotide sequence ID" value="NZ_JBIAQY010000015.1"/>
</dbReference>
<feature type="domain" description="Thiolase C-terminal" evidence="3">
    <location>
        <begin position="438"/>
        <end position="541"/>
    </location>
</feature>
<dbReference type="Pfam" id="PF22691">
    <property type="entry name" value="Thiolase_C_1"/>
    <property type="match status" value="1"/>
</dbReference>
<evidence type="ECO:0000259" key="1">
    <source>
        <dbReference type="Pfam" id="PF01796"/>
    </source>
</evidence>
<feature type="domain" description="ChsH2 C-terminal OB-fold" evidence="1">
    <location>
        <begin position="58"/>
        <end position="122"/>
    </location>
</feature>
<comment type="caution">
    <text evidence="4">The sequence shown here is derived from an EMBL/GenBank/DDBJ whole genome shotgun (WGS) entry which is preliminary data.</text>
</comment>